<evidence type="ECO:0000256" key="6">
    <source>
        <dbReference type="ARBA" id="ARBA00023239"/>
    </source>
</evidence>
<dbReference type="RefSeq" id="WP_090724291.1">
    <property type="nucleotide sequence ID" value="NZ_FOOU01000002.1"/>
</dbReference>
<dbReference type="Gene3D" id="1.10.530.10">
    <property type="match status" value="1"/>
</dbReference>
<comment type="catalytic activity">
    <reaction evidence="8">
        <text>Exolytic cleavage of the (1-&gt;4)-beta-glycosidic linkage between N-acetylmuramic acid (MurNAc) and N-acetylglucosamine (GlcNAc) residues in peptidoglycan, from either the reducing or the non-reducing ends of the peptidoglycan chains, with concomitant formation of a 1,6-anhydrobond in the MurNAc residue.</text>
        <dbReference type="EC" id="4.2.2.n1"/>
    </reaction>
</comment>
<dbReference type="NCBIfam" id="NF008112">
    <property type="entry name" value="PRK10859.1"/>
    <property type="match status" value="1"/>
</dbReference>
<comment type="domain">
    <text evidence="8">The N-terminal domain does not have lytic activity and probably modulates enzymatic activity. The C-terminal domain is the catalytic active domain.</text>
</comment>
<evidence type="ECO:0000256" key="2">
    <source>
        <dbReference type="ARBA" id="ARBA00010333"/>
    </source>
</evidence>
<dbReference type="CDD" id="cd13403">
    <property type="entry name" value="MLTF-like"/>
    <property type="match status" value="1"/>
</dbReference>
<keyword evidence="9" id="KW-1133">Transmembrane helix</keyword>
<evidence type="ECO:0000256" key="8">
    <source>
        <dbReference type="HAMAP-Rule" id="MF_02016"/>
    </source>
</evidence>
<evidence type="ECO:0000256" key="5">
    <source>
        <dbReference type="ARBA" id="ARBA00023237"/>
    </source>
</evidence>
<reference evidence="12" key="1">
    <citation type="submission" date="2016-10" db="EMBL/GenBank/DDBJ databases">
        <authorList>
            <person name="Varghese N."/>
            <person name="Submissions S."/>
        </authorList>
    </citation>
    <scope>NUCLEOTIDE SEQUENCE [LARGE SCALE GENOMIC DNA]</scope>
    <source>
        <strain evidence="12">CGMCC 1.10971</strain>
    </source>
</reference>
<keyword evidence="9" id="KW-0812">Transmembrane</keyword>
<dbReference type="CDD" id="cd01009">
    <property type="entry name" value="PBP2_YfhD_N"/>
    <property type="match status" value="1"/>
</dbReference>
<dbReference type="PANTHER" id="PTHR35936:SF32">
    <property type="entry name" value="MEMBRANE-BOUND LYTIC MUREIN TRANSGLYCOSYLASE F"/>
    <property type="match status" value="1"/>
</dbReference>
<dbReference type="GO" id="GO:0008933">
    <property type="term" value="F:peptidoglycan lytic transglycosylase activity"/>
    <property type="evidence" value="ECO:0007669"/>
    <property type="project" value="UniProtKB-UniRule"/>
</dbReference>
<gene>
    <name evidence="8" type="primary">mltF</name>
    <name evidence="11" type="ORF">SAMN05216175_10223</name>
</gene>
<dbReference type="EMBL" id="FOOU01000002">
    <property type="protein sequence ID" value="SFF93605.1"/>
    <property type="molecule type" value="Genomic_DNA"/>
</dbReference>
<evidence type="ECO:0000256" key="9">
    <source>
        <dbReference type="SAM" id="Phobius"/>
    </source>
</evidence>
<evidence type="ECO:0000256" key="1">
    <source>
        <dbReference type="ARBA" id="ARBA00007734"/>
    </source>
</evidence>
<evidence type="ECO:0000313" key="11">
    <source>
        <dbReference type="EMBL" id="SFF93605.1"/>
    </source>
</evidence>
<evidence type="ECO:0000313" key="12">
    <source>
        <dbReference type="Proteomes" id="UP000198623"/>
    </source>
</evidence>
<dbReference type="GO" id="GO:0009253">
    <property type="term" value="P:peptidoglycan catabolic process"/>
    <property type="evidence" value="ECO:0007669"/>
    <property type="project" value="TreeGrafter"/>
</dbReference>
<dbReference type="GO" id="GO:0009279">
    <property type="term" value="C:cell outer membrane"/>
    <property type="evidence" value="ECO:0007669"/>
    <property type="project" value="UniProtKB-SubCell"/>
</dbReference>
<feature type="domain" description="Solute-binding protein family 3/N-terminal" evidence="10">
    <location>
        <begin position="43"/>
        <end position="269"/>
    </location>
</feature>
<keyword evidence="12" id="KW-1185">Reference proteome</keyword>
<dbReference type="OrthoDB" id="9815002at2"/>
<organism evidence="11 12">
    <name type="scientific">Neptunomonas qingdaonensis</name>
    <dbReference type="NCBI Taxonomy" id="1045558"/>
    <lineage>
        <taxon>Bacteria</taxon>
        <taxon>Pseudomonadati</taxon>
        <taxon>Pseudomonadota</taxon>
        <taxon>Gammaproteobacteria</taxon>
        <taxon>Oceanospirillales</taxon>
        <taxon>Oceanospirillaceae</taxon>
        <taxon>Neptunomonas</taxon>
    </lineage>
</organism>
<dbReference type="InterPro" id="IPR023346">
    <property type="entry name" value="Lysozyme-like_dom_sf"/>
</dbReference>
<dbReference type="InterPro" id="IPR000189">
    <property type="entry name" value="Transglyc_AS"/>
</dbReference>
<keyword evidence="7 8" id="KW-0961">Cell wall biogenesis/degradation</keyword>
<dbReference type="GO" id="GO:0016998">
    <property type="term" value="P:cell wall macromolecule catabolic process"/>
    <property type="evidence" value="ECO:0007669"/>
    <property type="project" value="UniProtKB-UniRule"/>
</dbReference>
<name>A0A1I2MPW5_9GAMM</name>
<comment type="similarity">
    <text evidence="1">Belongs to the transglycosylase Slt family.</text>
</comment>
<dbReference type="EC" id="4.2.2.n1" evidence="8"/>
<dbReference type="STRING" id="1045558.SAMN05216175_10223"/>
<keyword evidence="4 8" id="KW-0472">Membrane</keyword>
<dbReference type="GO" id="GO:0071555">
    <property type="term" value="P:cell wall organization"/>
    <property type="evidence" value="ECO:0007669"/>
    <property type="project" value="UniProtKB-KW"/>
</dbReference>
<dbReference type="Pfam" id="PF00497">
    <property type="entry name" value="SBP_bac_3"/>
    <property type="match status" value="1"/>
</dbReference>
<dbReference type="AlphaFoldDB" id="A0A1I2MPW5"/>
<keyword evidence="5 8" id="KW-0998">Cell outer membrane</keyword>
<feature type="transmembrane region" description="Helical" evidence="9">
    <location>
        <begin position="12"/>
        <end position="32"/>
    </location>
</feature>
<dbReference type="PROSITE" id="PS00922">
    <property type="entry name" value="TRANSGLYCOSYLASE"/>
    <property type="match status" value="1"/>
</dbReference>
<feature type="region of interest" description="LT domain" evidence="8">
    <location>
        <begin position="270"/>
        <end position="495"/>
    </location>
</feature>
<keyword evidence="3 8" id="KW-0732">Signal</keyword>
<accession>A0A1I2MPW5</accession>
<comment type="similarity">
    <text evidence="8">In the C-terminal section; belongs to the transglycosylase Slt family.</text>
</comment>
<keyword evidence="6 8" id="KW-0456">Lyase</keyword>
<dbReference type="InterPro" id="IPR008258">
    <property type="entry name" value="Transglycosylase_SLT_dom_1"/>
</dbReference>
<comment type="similarity">
    <text evidence="8">In the N-terminal section; belongs to the bacterial solute-binding protein 3 family.</text>
</comment>
<feature type="active site" evidence="8">
    <location>
        <position position="316"/>
    </location>
</feature>
<dbReference type="Gene3D" id="3.40.190.10">
    <property type="entry name" value="Periplasmic binding protein-like II"/>
    <property type="match status" value="2"/>
</dbReference>
<protein>
    <recommendedName>
        <fullName evidence="8">Membrane-bound lytic murein transglycosylase F</fullName>
        <ecNumber evidence="8">4.2.2.n1</ecNumber>
    </recommendedName>
    <alternativeName>
        <fullName evidence="8">Murein lyase F</fullName>
    </alternativeName>
</protein>
<dbReference type="Proteomes" id="UP000198623">
    <property type="component" value="Unassembled WGS sequence"/>
</dbReference>
<dbReference type="PANTHER" id="PTHR35936">
    <property type="entry name" value="MEMBRANE-BOUND LYTIC MUREIN TRANSGLYCOSYLASE F"/>
    <property type="match status" value="1"/>
</dbReference>
<proteinExistence type="inferred from homology"/>
<evidence type="ECO:0000259" key="10">
    <source>
        <dbReference type="SMART" id="SM00062"/>
    </source>
</evidence>
<dbReference type="Pfam" id="PF01464">
    <property type="entry name" value="SLT"/>
    <property type="match status" value="1"/>
</dbReference>
<evidence type="ECO:0000256" key="3">
    <source>
        <dbReference type="ARBA" id="ARBA00022729"/>
    </source>
</evidence>
<comment type="subcellular location">
    <subcellularLocation>
        <location evidence="8">Cell outer membrane</location>
        <topology evidence="8">Peripheral membrane protein</topology>
    </subcellularLocation>
    <text evidence="8">Attached to the inner leaflet of the outer membrane.</text>
</comment>
<comment type="similarity">
    <text evidence="2">Belongs to the bacterial solute-binding protein 3 family.</text>
</comment>
<comment type="caution">
    <text evidence="8">Lacks conserved residue(s) required for the propagation of feature annotation.</text>
</comment>
<dbReference type="InterPro" id="IPR023703">
    <property type="entry name" value="MltF"/>
</dbReference>
<dbReference type="InterPro" id="IPR001638">
    <property type="entry name" value="Solute-binding_3/MltF_N"/>
</dbReference>
<comment type="function">
    <text evidence="8">Murein-degrading enzyme that degrades murein glycan strands and insoluble, high-molecular weight murein sacculi, with the concomitant formation of a 1,6-anhydromuramoyl product. Lytic transglycosylases (LTs) play an integral role in the metabolism of the peptidoglycan (PG) sacculus. Their lytic action creates space within the PG sacculus to allow for its expansion as well as for the insertion of various structures such as secretion systems and flagella.</text>
</comment>
<dbReference type="HAMAP" id="MF_02016">
    <property type="entry name" value="MltF"/>
    <property type="match status" value="1"/>
</dbReference>
<dbReference type="SUPFAM" id="SSF53850">
    <property type="entry name" value="Periplasmic binding protein-like II"/>
    <property type="match status" value="1"/>
</dbReference>
<sequence>MLFNLRRKRDVLHLLTILVIISLPALVSYNSISQLEVIKMNGSLRVATRNTPSAYYIDKSGPAGFEYELVKAFADDLDVEIDLIVPDTIEGLFQTINKRDAHIVAAGINVSETRQNNFEFSRPYAESISTVIYRQTQGVPAPTNVADLIDKKTVVLANSIQADQLKELKNQHADLSWEETSELTNTDILDKVFNKEVDYAIVDSTVYESQSSFYPGLNSAFTIGNHQPIAWIITPNRDGSIKRAVNKFLGKAKTKALIRSLKEKYFGKQNPLNYFDTVTFKQDMETYLPSLEQYFYMAEQETDIDWMLLAAVAYQESHWKADAVSPTGVKGIMMLTNAAAKEVNVMDRTDPIQSVLGGAQYLLNVKGKIPDRIPEPDHTWFALAGYNVGFGHLEDARILTQRADKDPDKWDDVREFLPLLSKKKYFSTVKYGYARGQEPVQYVDNIKKYIELLEWEKQIQQIRKARDASIRAIEEEKEKATPSTITEIKNIPATL</sequence>
<dbReference type="SUPFAM" id="SSF53955">
    <property type="entry name" value="Lysozyme-like"/>
    <property type="match status" value="1"/>
</dbReference>
<evidence type="ECO:0000256" key="4">
    <source>
        <dbReference type="ARBA" id="ARBA00023136"/>
    </source>
</evidence>
<evidence type="ECO:0000256" key="7">
    <source>
        <dbReference type="ARBA" id="ARBA00023316"/>
    </source>
</evidence>
<dbReference type="SMART" id="SM00062">
    <property type="entry name" value="PBPb"/>
    <property type="match status" value="1"/>
</dbReference>